<evidence type="ECO:0000313" key="2">
    <source>
        <dbReference type="Proteomes" id="UP000729402"/>
    </source>
</evidence>
<comment type="caution">
    <text evidence="1">The sequence shown here is derived from an EMBL/GenBank/DDBJ whole genome shotgun (WGS) entry which is preliminary data.</text>
</comment>
<reference evidence="1" key="1">
    <citation type="journal article" date="2021" name="bioRxiv">
        <title>Whole Genome Assembly and Annotation of Northern Wild Rice, Zizania palustris L., Supports a Whole Genome Duplication in the Zizania Genus.</title>
        <authorList>
            <person name="Haas M."/>
            <person name="Kono T."/>
            <person name="Macchietto M."/>
            <person name="Millas R."/>
            <person name="McGilp L."/>
            <person name="Shao M."/>
            <person name="Duquette J."/>
            <person name="Hirsch C.N."/>
            <person name="Kimball J."/>
        </authorList>
    </citation>
    <scope>NUCLEOTIDE SEQUENCE</scope>
    <source>
        <tissue evidence="1">Fresh leaf tissue</tissue>
    </source>
</reference>
<accession>A0A8J5VNT0</accession>
<evidence type="ECO:0000313" key="1">
    <source>
        <dbReference type="EMBL" id="KAG8065281.1"/>
    </source>
</evidence>
<name>A0A8J5VNT0_ZIZPA</name>
<dbReference type="EMBL" id="JAAALK010000285">
    <property type="protein sequence ID" value="KAG8065281.1"/>
    <property type="molecule type" value="Genomic_DNA"/>
</dbReference>
<dbReference type="Proteomes" id="UP000729402">
    <property type="component" value="Unassembled WGS sequence"/>
</dbReference>
<reference evidence="1" key="2">
    <citation type="submission" date="2021-02" db="EMBL/GenBank/DDBJ databases">
        <authorList>
            <person name="Kimball J.A."/>
            <person name="Haas M.W."/>
            <person name="Macchietto M."/>
            <person name="Kono T."/>
            <person name="Duquette J."/>
            <person name="Shao M."/>
        </authorList>
    </citation>
    <scope>NUCLEOTIDE SEQUENCE</scope>
    <source>
        <tissue evidence="1">Fresh leaf tissue</tissue>
    </source>
</reference>
<proteinExistence type="predicted"/>
<organism evidence="1 2">
    <name type="scientific">Zizania palustris</name>
    <name type="common">Northern wild rice</name>
    <dbReference type="NCBI Taxonomy" id="103762"/>
    <lineage>
        <taxon>Eukaryota</taxon>
        <taxon>Viridiplantae</taxon>
        <taxon>Streptophyta</taxon>
        <taxon>Embryophyta</taxon>
        <taxon>Tracheophyta</taxon>
        <taxon>Spermatophyta</taxon>
        <taxon>Magnoliopsida</taxon>
        <taxon>Liliopsida</taxon>
        <taxon>Poales</taxon>
        <taxon>Poaceae</taxon>
        <taxon>BOP clade</taxon>
        <taxon>Oryzoideae</taxon>
        <taxon>Oryzeae</taxon>
        <taxon>Zizaniinae</taxon>
        <taxon>Zizania</taxon>
    </lineage>
</organism>
<keyword evidence="2" id="KW-1185">Reference proteome</keyword>
<dbReference type="AlphaFoldDB" id="A0A8J5VNT0"/>
<sequence length="84" mass="9184">MGTSTTSTSMGLSTPLDPVRSVDIDNRNIVVPTFADLSVEDRADIEAKMEILCPLLLGRFTKTCRGIAKHDIDVLDFSGSKDRK</sequence>
<gene>
    <name evidence="1" type="ORF">GUJ93_ZPchr0004g38338</name>
</gene>
<protein>
    <submittedName>
        <fullName evidence="1">Uncharacterized protein</fullName>
    </submittedName>
</protein>